<dbReference type="GO" id="GO:0005509">
    <property type="term" value="F:calcium ion binding"/>
    <property type="evidence" value="ECO:0007669"/>
    <property type="project" value="UniProtKB-UniRule"/>
</dbReference>
<dbReference type="RefSeq" id="WP_338537298.1">
    <property type="nucleotide sequence ID" value="NZ_AP028654.1"/>
</dbReference>
<keyword evidence="19" id="KW-1185">Reference proteome</keyword>
<evidence type="ECO:0000256" key="9">
    <source>
        <dbReference type="ARBA" id="ARBA00023015"/>
    </source>
</evidence>
<feature type="domain" description="Response regulatory" evidence="17">
    <location>
        <begin position="6"/>
        <end position="124"/>
    </location>
</feature>
<dbReference type="AlphaFoldDB" id="A0AAU9E368"/>
<dbReference type="GO" id="GO:0000156">
    <property type="term" value="F:phosphorelay response regulator activity"/>
    <property type="evidence" value="ECO:0007669"/>
    <property type="project" value="TreeGrafter"/>
</dbReference>
<keyword evidence="7 14" id="KW-0749">Sporulation</keyword>
<dbReference type="Pfam" id="PF08769">
    <property type="entry name" value="Spo0A_C"/>
    <property type="match status" value="1"/>
</dbReference>
<evidence type="ECO:0000256" key="3">
    <source>
        <dbReference type="ARBA" id="ARBA00022490"/>
    </source>
</evidence>
<feature type="binding site" evidence="15">
    <location>
        <position position="11"/>
    </location>
    <ligand>
        <name>Ca(2+)</name>
        <dbReference type="ChEBI" id="CHEBI:29108"/>
    </ligand>
</feature>
<organism evidence="18 19">
    <name type="scientific">Helicovermis profundi</name>
    <dbReference type="NCBI Taxonomy" id="3065157"/>
    <lineage>
        <taxon>Bacteria</taxon>
        <taxon>Bacillati</taxon>
        <taxon>Bacillota</taxon>
        <taxon>Clostridia</taxon>
        <taxon>Helicovermis</taxon>
    </lineage>
</organism>
<feature type="binding site" evidence="15">
    <location>
        <position position="12"/>
    </location>
    <ligand>
        <name>Ca(2+)</name>
        <dbReference type="ChEBI" id="CHEBI:29108"/>
    </ligand>
</feature>
<dbReference type="SUPFAM" id="SSF46894">
    <property type="entry name" value="C-terminal effector domain of the bipartite response regulators"/>
    <property type="match status" value="1"/>
</dbReference>
<keyword evidence="9 14" id="KW-0805">Transcription regulation</keyword>
<evidence type="ECO:0000256" key="1">
    <source>
        <dbReference type="ARBA" id="ARBA00004496"/>
    </source>
</evidence>
<evidence type="ECO:0000256" key="12">
    <source>
        <dbReference type="ARBA" id="ARBA00023163"/>
    </source>
</evidence>
<dbReference type="GO" id="GO:0005829">
    <property type="term" value="C:cytosol"/>
    <property type="evidence" value="ECO:0007669"/>
    <property type="project" value="TreeGrafter"/>
</dbReference>
<keyword evidence="14 15" id="KW-0479">Metal-binding</keyword>
<dbReference type="Gene3D" id="1.10.10.10">
    <property type="entry name" value="Winged helix-like DNA-binding domain superfamily/Winged helix DNA-binding domain"/>
    <property type="match status" value="1"/>
</dbReference>
<evidence type="ECO:0000256" key="16">
    <source>
        <dbReference type="PROSITE-ProRule" id="PRU00169"/>
    </source>
</evidence>
<keyword evidence="11 14" id="KW-0010">Activator</keyword>
<comment type="cofactor">
    <cofactor evidence="14 15">
        <name>Ca(2+)</name>
        <dbReference type="ChEBI" id="CHEBI:29108"/>
    </cofactor>
    <text evidence="14 15">Binds 1 Ca(2+) ion per subunit.</text>
</comment>
<dbReference type="SUPFAM" id="SSF52172">
    <property type="entry name" value="CheY-like"/>
    <property type="match status" value="1"/>
</dbReference>
<evidence type="ECO:0000259" key="17">
    <source>
        <dbReference type="PROSITE" id="PS50110"/>
    </source>
</evidence>
<evidence type="ECO:0000256" key="6">
    <source>
        <dbReference type="ARBA" id="ARBA00022837"/>
    </source>
</evidence>
<sequence length="275" mass="31252">MKKKSTVLVVDDNINFANLLSEHINEQEELEVVSTAKNGLIAIEKLREFEPDLLVLDIIMPYMDGLSVLEEMNKLNLKKNPKIIVLSAVGQDEITRNALKLGADFYIIKPFDFSVFLTRVKQLLVKIDSETEIIEDDEHVFSSKIKKEENLDIVIGELLDNIGVPAHIKGYHYIRDAIKLMNTDFNNTGKITTFIYPSLAEKYNTTSTRVERAIRNAIEITIANGEKKLINKLFSKPLARRNGKVSNGEFITIVADKIRIGKKIKPKQKAEKKKK</sequence>
<feature type="binding site" evidence="15">
    <location>
        <position position="57"/>
    </location>
    <ligand>
        <name>Ca(2+)</name>
        <dbReference type="ChEBI" id="CHEBI:29108"/>
    </ligand>
</feature>
<evidence type="ECO:0000256" key="11">
    <source>
        <dbReference type="ARBA" id="ARBA00023159"/>
    </source>
</evidence>
<proteinExistence type="predicted"/>
<evidence type="ECO:0000256" key="10">
    <source>
        <dbReference type="ARBA" id="ARBA00023125"/>
    </source>
</evidence>
<evidence type="ECO:0000313" key="18">
    <source>
        <dbReference type="EMBL" id="BEP29004.1"/>
    </source>
</evidence>
<feature type="modified residue" description="4-aspartylphosphate" evidence="16">
    <location>
        <position position="57"/>
    </location>
</feature>
<dbReference type="InterPro" id="IPR039420">
    <property type="entry name" value="WalR-like"/>
</dbReference>
<keyword evidence="5 16" id="KW-0597">Phosphoprotein</keyword>
<evidence type="ECO:0000256" key="5">
    <source>
        <dbReference type="ARBA" id="ARBA00022553"/>
    </source>
</evidence>
<dbReference type="KEGG" id="hprf:HLPR_13350"/>
<dbReference type="Gene3D" id="3.40.50.2300">
    <property type="match status" value="1"/>
</dbReference>
<name>A0AAU9E368_9FIRM</name>
<evidence type="ECO:0000256" key="2">
    <source>
        <dbReference type="ARBA" id="ARBA00018672"/>
    </source>
</evidence>
<dbReference type="Pfam" id="PF00072">
    <property type="entry name" value="Response_reg"/>
    <property type="match status" value="1"/>
</dbReference>
<gene>
    <name evidence="18" type="primary">spo0A</name>
    <name evidence="18" type="ORF">HLPR_13350</name>
</gene>
<keyword evidence="8 14" id="KW-0902">Two-component regulatory system</keyword>
<dbReference type="PROSITE" id="PS50110">
    <property type="entry name" value="RESPONSE_REGULATORY"/>
    <property type="match status" value="1"/>
</dbReference>
<comment type="subcellular location">
    <subcellularLocation>
        <location evidence="1 14">Cytoplasm</location>
    </subcellularLocation>
</comment>
<dbReference type="GO" id="GO:0051606">
    <property type="term" value="P:detection of stimulus"/>
    <property type="evidence" value="ECO:0007669"/>
    <property type="project" value="UniProtKB-UniRule"/>
</dbReference>
<evidence type="ECO:0000313" key="19">
    <source>
        <dbReference type="Proteomes" id="UP001321786"/>
    </source>
</evidence>
<evidence type="ECO:0000256" key="4">
    <source>
        <dbReference type="ARBA" id="ARBA00022491"/>
    </source>
</evidence>
<keyword evidence="10 14" id="KW-0238">DNA-binding</keyword>
<dbReference type="GO" id="GO:0030435">
    <property type="term" value="P:sporulation resulting in formation of a cellular spore"/>
    <property type="evidence" value="ECO:0007669"/>
    <property type="project" value="UniProtKB-UniRule"/>
</dbReference>
<accession>A0AAU9E368</accession>
<dbReference type="PANTHER" id="PTHR48111">
    <property type="entry name" value="REGULATOR OF RPOS"/>
    <property type="match status" value="1"/>
</dbReference>
<keyword evidence="12 14" id="KW-0804">Transcription</keyword>
<evidence type="ECO:0000256" key="7">
    <source>
        <dbReference type="ARBA" id="ARBA00022969"/>
    </source>
</evidence>
<evidence type="ECO:0000256" key="13">
    <source>
        <dbReference type="ARBA" id="ARBA00024867"/>
    </source>
</evidence>
<dbReference type="NCBIfam" id="TIGR02875">
    <property type="entry name" value="spore_0_A"/>
    <property type="match status" value="1"/>
</dbReference>
<dbReference type="InterPro" id="IPR012052">
    <property type="entry name" value="Spore_0_A"/>
</dbReference>
<dbReference type="InterPro" id="IPR011006">
    <property type="entry name" value="CheY-like_superfamily"/>
</dbReference>
<dbReference type="GO" id="GO:0000976">
    <property type="term" value="F:transcription cis-regulatory region binding"/>
    <property type="evidence" value="ECO:0007669"/>
    <property type="project" value="TreeGrafter"/>
</dbReference>
<keyword evidence="4 14" id="KW-0678">Repressor</keyword>
<evidence type="ECO:0000256" key="14">
    <source>
        <dbReference type="PIRNR" id="PIRNR002937"/>
    </source>
</evidence>
<dbReference type="InterPro" id="IPR016032">
    <property type="entry name" value="Sig_transdc_resp-reg_C-effctor"/>
</dbReference>
<keyword evidence="6 14" id="KW-0106">Calcium</keyword>
<comment type="function">
    <text evidence="13 14">May play the central regulatory role in sporulation. It may be an element of the effector pathway responsible for the activation of sporulation genes in response to nutritional stress. Spo0A may act in concert with spo0H (a sigma factor) to control the expression of some genes that are critical to the sporulation process.</text>
</comment>
<dbReference type="Proteomes" id="UP001321786">
    <property type="component" value="Chromosome"/>
</dbReference>
<dbReference type="PIRSF" id="PIRSF002937">
    <property type="entry name" value="Res_reg_Spo0A"/>
    <property type="match status" value="1"/>
</dbReference>
<evidence type="ECO:0000256" key="8">
    <source>
        <dbReference type="ARBA" id="ARBA00023012"/>
    </source>
</evidence>
<dbReference type="InterPro" id="IPR036388">
    <property type="entry name" value="WH-like_DNA-bd_sf"/>
</dbReference>
<evidence type="ECO:0000256" key="15">
    <source>
        <dbReference type="PIRSR" id="PIRSR002937-1"/>
    </source>
</evidence>
<dbReference type="GO" id="GO:0003700">
    <property type="term" value="F:DNA-binding transcription factor activity"/>
    <property type="evidence" value="ECO:0007669"/>
    <property type="project" value="InterPro"/>
</dbReference>
<dbReference type="GO" id="GO:0042173">
    <property type="term" value="P:regulation of sporulation resulting in formation of a cellular spore"/>
    <property type="evidence" value="ECO:0007669"/>
    <property type="project" value="InterPro"/>
</dbReference>
<dbReference type="SMART" id="SM00448">
    <property type="entry name" value="REC"/>
    <property type="match status" value="1"/>
</dbReference>
<dbReference type="GO" id="GO:0032993">
    <property type="term" value="C:protein-DNA complex"/>
    <property type="evidence" value="ECO:0007669"/>
    <property type="project" value="TreeGrafter"/>
</dbReference>
<dbReference type="InterPro" id="IPR014879">
    <property type="entry name" value="Spo0A_C"/>
</dbReference>
<protein>
    <recommendedName>
        <fullName evidence="2 14">Stage 0 sporulation protein A homolog</fullName>
    </recommendedName>
</protein>
<dbReference type="EMBL" id="AP028654">
    <property type="protein sequence ID" value="BEP29004.1"/>
    <property type="molecule type" value="Genomic_DNA"/>
</dbReference>
<keyword evidence="3 14" id="KW-0963">Cytoplasm</keyword>
<dbReference type="PANTHER" id="PTHR48111:SF40">
    <property type="entry name" value="PHOSPHATE REGULON TRANSCRIPTIONAL REGULATORY PROTEIN PHOB"/>
    <property type="match status" value="1"/>
</dbReference>
<dbReference type="InterPro" id="IPR001789">
    <property type="entry name" value="Sig_transdc_resp-reg_receiver"/>
</dbReference>
<reference evidence="18 19" key="1">
    <citation type="submission" date="2023-08" db="EMBL/GenBank/DDBJ databases">
        <title>Helicovermis profunda gen. nov., sp. nov., a novel mesophilic, fermentative bacterium within the Bacillota from a deep-sea hydrothermal vent chimney.</title>
        <authorList>
            <person name="Miyazaki U."/>
            <person name="Mizutani D."/>
            <person name="Hashimoto Y."/>
            <person name="Tame A."/>
            <person name="Sawayama S."/>
            <person name="Miyazaki J."/>
            <person name="Takai K."/>
            <person name="Nakagawa S."/>
        </authorList>
    </citation>
    <scope>NUCLEOTIDE SEQUENCE [LARGE SCALE GENOMIC DNA]</scope>
    <source>
        <strain evidence="18 19">S502</strain>
    </source>
</reference>